<dbReference type="OrthoDB" id="9804313at2"/>
<dbReference type="CDD" id="cd00487">
    <property type="entry name" value="Pep_deformylase"/>
    <property type="match status" value="1"/>
</dbReference>
<comment type="similarity">
    <text evidence="1 2">Belongs to the polypeptide deformylase family.</text>
</comment>
<dbReference type="EMBL" id="PQWY01000005">
    <property type="protein sequence ID" value="PPK32274.1"/>
    <property type="molecule type" value="Genomic_DNA"/>
</dbReference>
<keyword evidence="2" id="KW-0479">Metal-binding</keyword>
<dbReference type="PIRSF" id="PIRSF004749">
    <property type="entry name" value="Pep_def"/>
    <property type="match status" value="1"/>
</dbReference>
<dbReference type="PANTHER" id="PTHR10458">
    <property type="entry name" value="PEPTIDE DEFORMYLASE"/>
    <property type="match status" value="1"/>
</dbReference>
<dbReference type="NCBIfam" id="TIGR00079">
    <property type="entry name" value="pept_deformyl"/>
    <property type="match status" value="1"/>
</dbReference>
<protein>
    <recommendedName>
        <fullName evidence="2">Peptide deformylase</fullName>
        <shortName evidence="2">PDF</shortName>
        <ecNumber evidence="2">3.5.1.88</ecNumber>
    </recommendedName>
    <alternativeName>
        <fullName evidence="2">Polypeptide deformylase</fullName>
    </alternativeName>
</protein>
<comment type="catalytic activity">
    <reaction evidence="2">
        <text>N-terminal N-formyl-L-methionyl-[peptide] + H2O = N-terminal L-methionyl-[peptide] + formate</text>
        <dbReference type="Rhea" id="RHEA:24420"/>
        <dbReference type="Rhea" id="RHEA-COMP:10639"/>
        <dbReference type="Rhea" id="RHEA-COMP:10640"/>
        <dbReference type="ChEBI" id="CHEBI:15377"/>
        <dbReference type="ChEBI" id="CHEBI:15740"/>
        <dbReference type="ChEBI" id="CHEBI:49298"/>
        <dbReference type="ChEBI" id="CHEBI:64731"/>
        <dbReference type="EC" id="3.5.1.88"/>
    </reaction>
</comment>
<accession>A0A2S6F4B4</accession>
<dbReference type="InterPro" id="IPR036821">
    <property type="entry name" value="Peptide_deformylase_sf"/>
</dbReference>
<dbReference type="AlphaFoldDB" id="A0A2S6F4B4"/>
<keyword evidence="2" id="KW-0378">Hydrolase</keyword>
<keyword evidence="2" id="KW-0408">Iron</keyword>
<dbReference type="Proteomes" id="UP000239239">
    <property type="component" value="Unassembled WGS sequence"/>
</dbReference>
<comment type="cofactor">
    <cofactor evidence="2">
        <name>Fe(2+)</name>
        <dbReference type="ChEBI" id="CHEBI:29033"/>
    </cofactor>
    <text evidence="2">Binds 1 Fe(2+) ion.</text>
</comment>
<feature type="active site" evidence="2">
    <location>
        <position position="186"/>
    </location>
</feature>
<comment type="caution">
    <text evidence="3">The sequence shown here is derived from an EMBL/GenBank/DDBJ whole genome shotgun (WGS) entry which is preliminary data.</text>
</comment>
<dbReference type="GO" id="GO:0006412">
    <property type="term" value="P:translation"/>
    <property type="evidence" value="ECO:0007669"/>
    <property type="project" value="UniProtKB-UniRule"/>
</dbReference>
<dbReference type="Pfam" id="PF01327">
    <property type="entry name" value="Pep_deformylase"/>
    <property type="match status" value="1"/>
</dbReference>
<dbReference type="PANTHER" id="PTHR10458:SF22">
    <property type="entry name" value="PEPTIDE DEFORMYLASE"/>
    <property type="match status" value="1"/>
</dbReference>
<gene>
    <name evidence="2 3" type="primary">def</name>
    <name evidence="3" type="ORF">C3928_03705</name>
</gene>
<dbReference type="EC" id="3.5.1.88" evidence="2"/>
<feature type="binding site" evidence="2">
    <location>
        <position position="143"/>
    </location>
    <ligand>
        <name>Fe cation</name>
        <dbReference type="ChEBI" id="CHEBI:24875"/>
    </ligand>
</feature>
<evidence type="ECO:0000313" key="4">
    <source>
        <dbReference type="Proteomes" id="UP000239239"/>
    </source>
</evidence>
<evidence type="ECO:0000256" key="1">
    <source>
        <dbReference type="ARBA" id="ARBA00010759"/>
    </source>
</evidence>
<comment type="function">
    <text evidence="2">Removes the formyl group from the N-terminal Met of newly synthesized proteins. Requires at least a dipeptide for an efficient rate of reaction. N-terminal L-methionine is a prerequisite for activity but the enzyme has broad specificity at other positions.</text>
</comment>
<feature type="binding site" evidence="2">
    <location>
        <position position="189"/>
    </location>
    <ligand>
        <name>Fe cation</name>
        <dbReference type="ChEBI" id="CHEBI:24875"/>
    </ligand>
</feature>
<dbReference type="GO" id="GO:0042586">
    <property type="term" value="F:peptide deformylase activity"/>
    <property type="evidence" value="ECO:0007669"/>
    <property type="project" value="UniProtKB-UniRule"/>
</dbReference>
<dbReference type="InterPro" id="IPR023635">
    <property type="entry name" value="Peptide_deformylase"/>
</dbReference>
<dbReference type="HAMAP" id="MF_00163">
    <property type="entry name" value="Pep_deformylase"/>
    <property type="match status" value="1"/>
</dbReference>
<dbReference type="GO" id="GO:0046872">
    <property type="term" value="F:metal ion binding"/>
    <property type="evidence" value="ECO:0007669"/>
    <property type="project" value="UniProtKB-KW"/>
</dbReference>
<evidence type="ECO:0000313" key="3">
    <source>
        <dbReference type="EMBL" id="PPK32274.1"/>
    </source>
</evidence>
<name>A0A2S6F4B4_LEGPN</name>
<keyword evidence="2" id="KW-0648">Protein biosynthesis</keyword>
<proteinExistence type="inferred from homology"/>
<sequence>MGKSIIVYLLPTKLMKIKKKSQQFLMFISFLLGMSQVMALEIITIEKKENHHMLKTRAENIQFPLNQEDKELIEAMKKKLYALGGVGLAAPQVNSAKQIIAVYIPEEAQLLRNNAKIYPMHILINPNYEPLPNTRIISDFEGCYSVSSKAGKVPRYDEIQLKYYDEEGKVHQQIENGFYARVLQHEIDHLNGVLITDRLTPDCVQGTIEEMMTIRRAELTEEKRKLFDQIMAKKLKK</sequence>
<dbReference type="PRINTS" id="PR01576">
    <property type="entry name" value="PDEFORMYLASE"/>
</dbReference>
<dbReference type="SUPFAM" id="SSF56420">
    <property type="entry name" value="Peptide deformylase"/>
    <property type="match status" value="1"/>
</dbReference>
<evidence type="ECO:0000256" key="2">
    <source>
        <dbReference type="HAMAP-Rule" id="MF_00163"/>
    </source>
</evidence>
<dbReference type="Gene3D" id="3.90.45.10">
    <property type="entry name" value="Peptide deformylase"/>
    <property type="match status" value="1"/>
</dbReference>
<organism evidence="3 4">
    <name type="scientific">Legionella pneumophila</name>
    <dbReference type="NCBI Taxonomy" id="446"/>
    <lineage>
        <taxon>Bacteria</taxon>
        <taxon>Pseudomonadati</taxon>
        <taxon>Pseudomonadota</taxon>
        <taxon>Gammaproteobacteria</taxon>
        <taxon>Legionellales</taxon>
        <taxon>Legionellaceae</taxon>
        <taxon>Legionella</taxon>
    </lineage>
</organism>
<feature type="binding site" evidence="2">
    <location>
        <position position="185"/>
    </location>
    <ligand>
        <name>Fe cation</name>
        <dbReference type="ChEBI" id="CHEBI:24875"/>
    </ligand>
</feature>
<reference evidence="3 4" key="1">
    <citation type="submission" date="2018-02" db="EMBL/GenBank/DDBJ databases">
        <title>Draft genome sequences of four Legionella pneumophila clinical strains isolated in Ontario.</title>
        <authorList>
            <person name="Fortuna A."/>
            <person name="Ramnarine R."/>
            <person name="Li A."/>
            <person name="Frantz C."/>
            <person name="Mallo G."/>
        </authorList>
    </citation>
    <scope>NUCLEOTIDE SEQUENCE [LARGE SCALE GENOMIC DNA]</scope>
    <source>
        <strain evidence="3 4">LG61</strain>
    </source>
</reference>